<dbReference type="EMBL" id="OX465084">
    <property type="protein sequence ID" value="CAI9299779.1"/>
    <property type="molecule type" value="Genomic_DNA"/>
</dbReference>
<organism evidence="1 2">
    <name type="scientific">Lactuca saligna</name>
    <name type="common">Willowleaf lettuce</name>
    <dbReference type="NCBI Taxonomy" id="75948"/>
    <lineage>
        <taxon>Eukaryota</taxon>
        <taxon>Viridiplantae</taxon>
        <taxon>Streptophyta</taxon>
        <taxon>Embryophyta</taxon>
        <taxon>Tracheophyta</taxon>
        <taxon>Spermatophyta</taxon>
        <taxon>Magnoliopsida</taxon>
        <taxon>eudicotyledons</taxon>
        <taxon>Gunneridae</taxon>
        <taxon>Pentapetalae</taxon>
        <taxon>asterids</taxon>
        <taxon>campanulids</taxon>
        <taxon>Asterales</taxon>
        <taxon>Asteraceae</taxon>
        <taxon>Cichorioideae</taxon>
        <taxon>Cichorieae</taxon>
        <taxon>Lactucinae</taxon>
        <taxon>Lactuca</taxon>
    </lineage>
</organism>
<gene>
    <name evidence="1" type="ORF">LSALG_LOCUS38467</name>
</gene>
<sequence>MKNSAHNIYGDLPQLSVTGLGRKTFKTKYGDCSGIKVWGFHVEKKIWPVEYYKHQNDFFSWTKVDLTELADAPSHNSSNDPLGTDFKLFLENQLPDDYMQNKEYWVFNEATATIVIKISAGIILLLEAKDLLQFGERDICTLARHQLVVNDEILEMATKEFTGMVSEIINKRMWAGALESSDVMIVDKP</sequence>
<evidence type="ECO:0000313" key="2">
    <source>
        <dbReference type="Proteomes" id="UP001177003"/>
    </source>
</evidence>
<evidence type="ECO:0000313" key="1">
    <source>
        <dbReference type="EMBL" id="CAI9299779.1"/>
    </source>
</evidence>
<reference evidence="1" key="1">
    <citation type="submission" date="2023-04" db="EMBL/GenBank/DDBJ databases">
        <authorList>
            <person name="Vijverberg K."/>
            <person name="Xiong W."/>
            <person name="Schranz E."/>
        </authorList>
    </citation>
    <scope>NUCLEOTIDE SEQUENCE</scope>
</reference>
<protein>
    <submittedName>
        <fullName evidence="1">Uncharacterized protein</fullName>
    </submittedName>
</protein>
<name>A0AA35ZWX5_LACSI</name>
<proteinExistence type="predicted"/>
<dbReference type="Proteomes" id="UP001177003">
    <property type="component" value="Chromosome 8"/>
</dbReference>
<accession>A0AA35ZWX5</accession>
<dbReference type="AlphaFoldDB" id="A0AA35ZWX5"/>
<keyword evidence="2" id="KW-1185">Reference proteome</keyword>